<keyword evidence="1" id="KW-0175">Coiled coil</keyword>
<keyword evidence="3" id="KW-1185">Reference proteome</keyword>
<reference evidence="2 3" key="1">
    <citation type="submission" date="2024-12" db="EMBL/GenBank/DDBJ databases">
        <title>The unique morphological basis and parallel evolutionary history of personate flowers in Penstemon.</title>
        <authorList>
            <person name="Depatie T.H."/>
            <person name="Wessinger C.A."/>
        </authorList>
    </citation>
    <scope>NUCLEOTIDE SEQUENCE [LARGE SCALE GENOMIC DNA]</scope>
    <source>
        <strain evidence="2">WTNN_2</strain>
        <tissue evidence="2">Leaf</tissue>
    </source>
</reference>
<evidence type="ECO:0000313" key="3">
    <source>
        <dbReference type="Proteomes" id="UP001634393"/>
    </source>
</evidence>
<dbReference type="AlphaFoldDB" id="A0ABD3UMH1"/>
<sequence>MGEMASLWGYEENNDTELKLLITTLELEKIKAEAREEIMKKNEYSKKLIQLLKLTMQERDEAKEQLQKLLNKTTNTLTTNTENFPVIKPNSTSITESNSLSETYNYHSSPVESFFDTVSSPEFSNINLVVEPKLDHASLIIDNIVKGKVLPQKGKFLQSVLEAGPLLQTLLVAGPLPRWRNPPQLQPFQIPPVTIKGYEGAEVFGQKQGSNVVNLGSKSLNSQTYAQMSCGSAQVQSGPMLNFGNLGSGTSGINNNGYVSLAKRQRFF</sequence>
<feature type="coiled-coil region" evidence="1">
    <location>
        <begin position="27"/>
        <end position="76"/>
    </location>
</feature>
<evidence type="ECO:0000256" key="1">
    <source>
        <dbReference type="SAM" id="Coils"/>
    </source>
</evidence>
<dbReference type="PANTHER" id="PTHR33431:SF12">
    <property type="entry name" value="HIGH MOBILITY GROUP BOX PROTEIN, PUTATIVE (DUF1635)-RELATED"/>
    <property type="match status" value="1"/>
</dbReference>
<dbReference type="Proteomes" id="UP001634393">
    <property type="component" value="Unassembled WGS sequence"/>
</dbReference>
<dbReference type="InterPro" id="IPR012862">
    <property type="entry name" value="DUF1635"/>
</dbReference>
<gene>
    <name evidence="2" type="ORF">ACJIZ3_012591</name>
</gene>
<comment type="caution">
    <text evidence="2">The sequence shown here is derived from an EMBL/GenBank/DDBJ whole genome shotgun (WGS) entry which is preliminary data.</text>
</comment>
<protein>
    <submittedName>
        <fullName evidence="2">Uncharacterized protein</fullName>
    </submittedName>
</protein>
<proteinExistence type="predicted"/>
<accession>A0ABD3UMH1</accession>
<organism evidence="2 3">
    <name type="scientific">Penstemon smallii</name>
    <dbReference type="NCBI Taxonomy" id="265156"/>
    <lineage>
        <taxon>Eukaryota</taxon>
        <taxon>Viridiplantae</taxon>
        <taxon>Streptophyta</taxon>
        <taxon>Embryophyta</taxon>
        <taxon>Tracheophyta</taxon>
        <taxon>Spermatophyta</taxon>
        <taxon>Magnoliopsida</taxon>
        <taxon>eudicotyledons</taxon>
        <taxon>Gunneridae</taxon>
        <taxon>Pentapetalae</taxon>
        <taxon>asterids</taxon>
        <taxon>lamiids</taxon>
        <taxon>Lamiales</taxon>
        <taxon>Plantaginaceae</taxon>
        <taxon>Cheloneae</taxon>
        <taxon>Penstemon</taxon>
    </lineage>
</organism>
<dbReference type="EMBL" id="JBJXBP010000001">
    <property type="protein sequence ID" value="KAL3850709.1"/>
    <property type="molecule type" value="Genomic_DNA"/>
</dbReference>
<dbReference type="Pfam" id="PF07795">
    <property type="entry name" value="DUF1635"/>
    <property type="match status" value="1"/>
</dbReference>
<dbReference type="PANTHER" id="PTHR33431">
    <property type="entry name" value="ENABLED-LIKE PROTEIN (DUF1635)"/>
    <property type="match status" value="1"/>
</dbReference>
<evidence type="ECO:0000313" key="2">
    <source>
        <dbReference type="EMBL" id="KAL3850709.1"/>
    </source>
</evidence>
<name>A0ABD3UMH1_9LAMI</name>